<dbReference type="AlphaFoldDB" id="A0A2H0TW06"/>
<comment type="caution">
    <text evidence="2">The sequence shown here is derived from an EMBL/GenBank/DDBJ whole genome shotgun (WGS) entry which is preliminary data.</text>
</comment>
<protein>
    <submittedName>
        <fullName evidence="2">Uncharacterized protein</fullName>
    </submittedName>
</protein>
<reference evidence="3" key="1">
    <citation type="submission" date="2017-09" db="EMBL/GenBank/DDBJ databases">
        <title>Depth-based differentiation of microbial function through sediment-hosted aquifers and enrichment of novel symbionts in the deep terrestrial subsurface.</title>
        <authorList>
            <person name="Probst A.J."/>
            <person name="Ladd B."/>
            <person name="Jarett J.K."/>
            <person name="Geller-Mcgrath D.E."/>
            <person name="Sieber C.M.K."/>
            <person name="Emerson J.B."/>
            <person name="Anantharaman K."/>
            <person name="Thomas B.C."/>
            <person name="Malmstrom R."/>
            <person name="Stieglmeier M."/>
            <person name="Klingl A."/>
            <person name="Woyke T."/>
            <person name="Ryan C.M."/>
            <person name="Banfield J.F."/>
        </authorList>
    </citation>
    <scope>NUCLEOTIDE SEQUENCE [LARGE SCALE GENOMIC DNA]</scope>
</reference>
<organism evidence="2 3">
    <name type="scientific">Candidatus Magasanikbacteria bacterium CG10_big_fil_rev_8_21_14_0_10_42_10</name>
    <dbReference type="NCBI Taxonomy" id="1974649"/>
    <lineage>
        <taxon>Bacteria</taxon>
        <taxon>Candidatus Magasanikiibacteriota</taxon>
    </lineage>
</organism>
<name>A0A2H0TW06_9BACT</name>
<gene>
    <name evidence="2" type="ORF">COU32_02570</name>
</gene>
<keyword evidence="1" id="KW-1133">Transmembrane helix</keyword>
<dbReference type="Proteomes" id="UP000231530">
    <property type="component" value="Unassembled WGS sequence"/>
</dbReference>
<feature type="transmembrane region" description="Helical" evidence="1">
    <location>
        <begin position="72"/>
        <end position="93"/>
    </location>
</feature>
<keyword evidence="1" id="KW-0812">Transmembrane</keyword>
<evidence type="ECO:0000313" key="3">
    <source>
        <dbReference type="Proteomes" id="UP000231530"/>
    </source>
</evidence>
<feature type="transmembrane region" description="Helical" evidence="1">
    <location>
        <begin position="34"/>
        <end position="60"/>
    </location>
</feature>
<evidence type="ECO:0000313" key="2">
    <source>
        <dbReference type="EMBL" id="PIR76344.1"/>
    </source>
</evidence>
<dbReference type="EMBL" id="PFBY01000031">
    <property type="protein sequence ID" value="PIR76344.1"/>
    <property type="molecule type" value="Genomic_DNA"/>
</dbReference>
<sequence>MNNRGEPFTGGGDMRVRIRGFGWLSDLWWMYGEFITGIGSLVLLLGMATLLVWGGFALALPAITGAPTHFGLDAAFGVVMIFLAAAIAIRLIGHSSKHE</sequence>
<evidence type="ECO:0000256" key="1">
    <source>
        <dbReference type="SAM" id="Phobius"/>
    </source>
</evidence>
<accession>A0A2H0TW06</accession>
<keyword evidence="1" id="KW-0472">Membrane</keyword>
<proteinExistence type="predicted"/>